<dbReference type="AlphaFoldDB" id="A0A1I8FLU0"/>
<reference evidence="4" key="1">
    <citation type="submission" date="2016-11" db="UniProtKB">
        <authorList>
            <consortium name="WormBaseParasite"/>
        </authorList>
    </citation>
    <scope>IDENTIFICATION</scope>
</reference>
<evidence type="ECO:0000313" key="3">
    <source>
        <dbReference type="Proteomes" id="UP000095280"/>
    </source>
</evidence>
<name>A0A1I8FLU0_9PLAT</name>
<dbReference type="InterPro" id="IPR037862">
    <property type="entry name" value="PLC-beta_PH"/>
</dbReference>
<evidence type="ECO:0000256" key="1">
    <source>
        <dbReference type="SAM" id="MobiDB-lite"/>
    </source>
</evidence>
<feature type="region of interest" description="Disordered" evidence="1">
    <location>
        <begin position="1"/>
        <end position="23"/>
    </location>
</feature>
<evidence type="ECO:0000259" key="2">
    <source>
        <dbReference type="Pfam" id="PF17787"/>
    </source>
</evidence>
<organism evidence="3 4">
    <name type="scientific">Macrostomum lignano</name>
    <dbReference type="NCBI Taxonomy" id="282301"/>
    <lineage>
        <taxon>Eukaryota</taxon>
        <taxon>Metazoa</taxon>
        <taxon>Spiralia</taxon>
        <taxon>Lophotrochozoa</taxon>
        <taxon>Platyhelminthes</taxon>
        <taxon>Rhabditophora</taxon>
        <taxon>Macrostomorpha</taxon>
        <taxon>Macrostomida</taxon>
        <taxon>Macrostomidae</taxon>
        <taxon>Macrostomum</taxon>
    </lineage>
</organism>
<keyword evidence="3" id="KW-1185">Reference proteome</keyword>
<proteinExistence type="predicted"/>
<dbReference type="Pfam" id="PF17787">
    <property type="entry name" value="PH_14"/>
    <property type="match status" value="1"/>
</dbReference>
<dbReference type="Gene3D" id="2.30.29.240">
    <property type="match status" value="1"/>
</dbReference>
<sequence length="137" mass="14947">TNFQFTGLPKGNEPRRAPTAHTADPALSRAGLRGLCRRKALRFQTGACRCGSSLDEGAVFRSVRYEYNGSLEQGCEVKVDEFGFFIYWKSENGEGQVLELSQVSDVRTGSKPKLPIPAASYPIPAPIPAGHTSSRMQ</sequence>
<dbReference type="Proteomes" id="UP000095280">
    <property type="component" value="Unplaced"/>
</dbReference>
<protein>
    <submittedName>
        <fullName evidence="4">PH_14 domain-containing protein</fullName>
    </submittedName>
</protein>
<accession>A0A1I8FLU0</accession>
<dbReference type="WBParaSite" id="maker-unitig_39144-snap-gene-0.1-mRNA-1">
    <property type="protein sequence ID" value="maker-unitig_39144-snap-gene-0.1-mRNA-1"/>
    <property type="gene ID" value="maker-unitig_39144-snap-gene-0.1"/>
</dbReference>
<feature type="domain" description="PLC-beta PH" evidence="2">
    <location>
        <begin position="53"/>
        <end position="115"/>
    </location>
</feature>
<evidence type="ECO:0000313" key="4">
    <source>
        <dbReference type="WBParaSite" id="maker-unitig_39144-snap-gene-0.1-mRNA-1"/>
    </source>
</evidence>
<dbReference type="SUPFAM" id="SSF50729">
    <property type="entry name" value="PH domain-like"/>
    <property type="match status" value="1"/>
</dbReference>